<evidence type="ECO:0000256" key="2">
    <source>
        <dbReference type="ARBA" id="ARBA00023136"/>
    </source>
</evidence>
<dbReference type="RefSeq" id="WP_119667487.1">
    <property type="nucleotide sequence ID" value="NZ_QXED01000002.1"/>
</dbReference>
<accession>A0A418MFN1</accession>
<dbReference type="GO" id="GO:0019867">
    <property type="term" value="C:outer membrane"/>
    <property type="evidence" value="ECO:0007669"/>
    <property type="project" value="InterPro"/>
</dbReference>
<name>A0A418MFN1_9BACT</name>
<evidence type="ECO:0000313" key="4">
    <source>
        <dbReference type="EMBL" id="RIV25602.1"/>
    </source>
</evidence>
<gene>
    <name evidence="4" type="ORF">DYU11_06735</name>
</gene>
<organism evidence="4 5">
    <name type="scientific">Fibrisoma montanum</name>
    <dbReference type="NCBI Taxonomy" id="2305895"/>
    <lineage>
        <taxon>Bacteria</taxon>
        <taxon>Pseudomonadati</taxon>
        <taxon>Bacteroidota</taxon>
        <taxon>Cytophagia</taxon>
        <taxon>Cytophagales</taxon>
        <taxon>Spirosomataceae</taxon>
        <taxon>Fibrisoma</taxon>
    </lineage>
</organism>
<dbReference type="OrthoDB" id="9771071at2"/>
<dbReference type="InterPro" id="IPR000184">
    <property type="entry name" value="Bac_surfAg_D15"/>
</dbReference>
<dbReference type="AlphaFoldDB" id="A0A418MFN1"/>
<dbReference type="Gene3D" id="2.40.160.50">
    <property type="entry name" value="membrane protein fhac: a member of the omp85/tpsb transporter family"/>
    <property type="match status" value="1"/>
</dbReference>
<dbReference type="Proteomes" id="UP000283523">
    <property type="component" value="Unassembled WGS sequence"/>
</dbReference>
<keyword evidence="5" id="KW-1185">Reference proteome</keyword>
<proteinExistence type="predicted"/>
<evidence type="ECO:0000313" key="5">
    <source>
        <dbReference type="Proteomes" id="UP000283523"/>
    </source>
</evidence>
<feature type="domain" description="Bacterial surface antigen (D15)" evidence="3">
    <location>
        <begin position="67"/>
        <end position="367"/>
    </location>
</feature>
<dbReference type="EMBL" id="QXED01000002">
    <property type="protein sequence ID" value="RIV25602.1"/>
    <property type="molecule type" value="Genomic_DNA"/>
</dbReference>
<evidence type="ECO:0000256" key="1">
    <source>
        <dbReference type="ARBA" id="ARBA00004370"/>
    </source>
</evidence>
<comment type="caution">
    <text evidence="4">The sequence shown here is derived from an EMBL/GenBank/DDBJ whole genome shotgun (WGS) entry which is preliminary data.</text>
</comment>
<protein>
    <recommendedName>
        <fullName evidence="3">Bacterial surface antigen (D15) domain-containing protein</fullName>
    </recommendedName>
</protein>
<evidence type="ECO:0000259" key="3">
    <source>
        <dbReference type="Pfam" id="PF01103"/>
    </source>
</evidence>
<reference evidence="4 5" key="1">
    <citation type="submission" date="2018-08" db="EMBL/GenBank/DDBJ databases">
        <title>Fibrisoma montanum sp. nov., isolated from Danxia mountain soil.</title>
        <authorList>
            <person name="Huang Y."/>
        </authorList>
    </citation>
    <scope>NUCLEOTIDE SEQUENCE [LARGE SCALE GENOMIC DNA]</scope>
    <source>
        <strain evidence="4 5">HYT19</strain>
    </source>
</reference>
<comment type="subcellular location">
    <subcellularLocation>
        <location evidence="1">Membrane</location>
    </subcellularLocation>
</comment>
<keyword evidence="2" id="KW-0472">Membrane</keyword>
<sequence>MVAALAVFSSFLLTAPADSTPKRFSIFPFPLVYYTPETRLAYGVAATMTFRFRRDTIPAVRPSQVTVGAAYTQNRQTLFYVPFQIFYDQNRYYVNGEVGYYKYSYFFFGLAQREVPRELYSVNFPRIRVNAFRRVADRGVWKSLYAGVRYQYEEFDVTQTEPAGLLSSGEVPGGLGSRLSGAGAGLFFDTRDNIFYPSKGVVVDLTYLLNNWKSKDVVGQGFSDSRANRFGRYVLDVASYHKLTDRAILAVNYIVSMSDGSAPFNALSLLGGTKRMRGYYEGRFRDWNVAVLQAEGRFTLWQRLGAVVFGSVGVLGNNTELIRFADPKGAYGAGLRVRINRDRLNIRADYGFGRQSNGLYLTIGEAF</sequence>
<dbReference type="Pfam" id="PF01103">
    <property type="entry name" value="Omp85"/>
    <property type="match status" value="1"/>
</dbReference>